<evidence type="ECO:0000259" key="13">
    <source>
        <dbReference type="PROSITE" id="PS51746"/>
    </source>
</evidence>
<organism evidence="14 15">
    <name type="scientific">Linum tenue</name>
    <dbReference type="NCBI Taxonomy" id="586396"/>
    <lineage>
        <taxon>Eukaryota</taxon>
        <taxon>Viridiplantae</taxon>
        <taxon>Streptophyta</taxon>
        <taxon>Embryophyta</taxon>
        <taxon>Tracheophyta</taxon>
        <taxon>Spermatophyta</taxon>
        <taxon>Magnoliopsida</taxon>
        <taxon>eudicotyledons</taxon>
        <taxon>Gunneridae</taxon>
        <taxon>Pentapetalae</taxon>
        <taxon>rosids</taxon>
        <taxon>fabids</taxon>
        <taxon>Malpighiales</taxon>
        <taxon>Linaceae</taxon>
        <taxon>Linum</taxon>
    </lineage>
</organism>
<sequence length="371" mass="41812">MVKPCWRPCIEDDTMGRLDGLVWHKDLGSHAYGEFSMAVIQANRMCEDYSQLESGPLSSFISGDHPQGTFAGVYDGHAGSEASKFVSHNLFFNLKIFWPVDIVSERREVSESVLKKAFSTTEEDFLSLVKKQWMNNPQIASVGTCCLAGVLHDGVLFVANAGDSRAVLGRVERGSKRASAVQLSNEHNVNIASVREELYALHPDDSQVVIMKHKCWRVRGLIQVSRSIGDVYLKRAEFQREPLLPKFRLAETFEKPILNSEPEVTVHKLQPEDHFVIFASDGLWEQLSNQEAVDIVHNFPRNGIAKRLLKAALHEAAKKREMRYADLKKIDPGVRRHFHDDITLIIVFIDSHLVSKSPLPPYSIKGGVFPR</sequence>
<evidence type="ECO:0000256" key="4">
    <source>
        <dbReference type="ARBA" id="ARBA00013081"/>
    </source>
</evidence>
<evidence type="ECO:0000313" key="14">
    <source>
        <dbReference type="EMBL" id="CAI0471640.1"/>
    </source>
</evidence>
<comment type="cofactor">
    <cofactor evidence="1">
        <name>Mn(2+)</name>
        <dbReference type="ChEBI" id="CHEBI:29035"/>
    </cofactor>
</comment>
<evidence type="ECO:0000256" key="9">
    <source>
        <dbReference type="ARBA" id="ARBA00023211"/>
    </source>
</evidence>
<evidence type="ECO:0000256" key="8">
    <source>
        <dbReference type="ARBA" id="ARBA00022912"/>
    </source>
</evidence>
<accession>A0AAV0PL76</accession>
<gene>
    <name evidence="14" type="ORF">LITE_LOCUS38969</name>
</gene>
<dbReference type="SUPFAM" id="SSF81606">
    <property type="entry name" value="PP2C-like"/>
    <property type="match status" value="1"/>
</dbReference>
<dbReference type="InterPro" id="IPR001932">
    <property type="entry name" value="PPM-type_phosphatase-like_dom"/>
</dbReference>
<evidence type="ECO:0000256" key="12">
    <source>
        <dbReference type="RuleBase" id="RU003465"/>
    </source>
</evidence>
<keyword evidence="15" id="KW-1185">Reference proteome</keyword>
<dbReference type="GO" id="GO:0016020">
    <property type="term" value="C:membrane"/>
    <property type="evidence" value="ECO:0007669"/>
    <property type="project" value="UniProtKB-ARBA"/>
</dbReference>
<evidence type="ECO:0000256" key="10">
    <source>
        <dbReference type="ARBA" id="ARBA00047761"/>
    </source>
</evidence>
<comment type="similarity">
    <text evidence="3 12">Belongs to the PP2C family.</text>
</comment>
<evidence type="ECO:0000256" key="7">
    <source>
        <dbReference type="ARBA" id="ARBA00022842"/>
    </source>
</evidence>
<keyword evidence="7" id="KW-0460">Magnesium</keyword>
<dbReference type="InterPro" id="IPR000222">
    <property type="entry name" value="PP2C_BS"/>
</dbReference>
<dbReference type="AlphaFoldDB" id="A0AAV0PL76"/>
<name>A0AAV0PL76_9ROSI</name>
<evidence type="ECO:0000313" key="15">
    <source>
        <dbReference type="Proteomes" id="UP001154282"/>
    </source>
</evidence>
<dbReference type="InterPro" id="IPR036457">
    <property type="entry name" value="PPM-type-like_dom_sf"/>
</dbReference>
<dbReference type="PANTHER" id="PTHR47992">
    <property type="entry name" value="PROTEIN PHOSPHATASE"/>
    <property type="match status" value="1"/>
</dbReference>
<dbReference type="EC" id="3.1.3.16" evidence="4"/>
<keyword evidence="5" id="KW-0479">Metal-binding</keyword>
<proteinExistence type="inferred from homology"/>
<comment type="catalytic activity">
    <reaction evidence="10">
        <text>O-phospho-L-seryl-[protein] + H2O = L-seryl-[protein] + phosphate</text>
        <dbReference type="Rhea" id="RHEA:20629"/>
        <dbReference type="Rhea" id="RHEA-COMP:9863"/>
        <dbReference type="Rhea" id="RHEA-COMP:11604"/>
        <dbReference type="ChEBI" id="CHEBI:15377"/>
        <dbReference type="ChEBI" id="CHEBI:29999"/>
        <dbReference type="ChEBI" id="CHEBI:43474"/>
        <dbReference type="ChEBI" id="CHEBI:83421"/>
        <dbReference type="EC" id="3.1.3.16"/>
    </reaction>
</comment>
<dbReference type="PROSITE" id="PS01032">
    <property type="entry name" value="PPM_1"/>
    <property type="match status" value="1"/>
</dbReference>
<keyword evidence="8 12" id="KW-0904">Protein phosphatase</keyword>
<keyword evidence="9" id="KW-0464">Manganese</keyword>
<dbReference type="Gene3D" id="3.60.40.10">
    <property type="entry name" value="PPM-type phosphatase domain"/>
    <property type="match status" value="1"/>
</dbReference>
<dbReference type="Proteomes" id="UP001154282">
    <property type="component" value="Unassembled WGS sequence"/>
</dbReference>
<evidence type="ECO:0000256" key="2">
    <source>
        <dbReference type="ARBA" id="ARBA00001946"/>
    </source>
</evidence>
<feature type="domain" description="PPM-type phosphatase" evidence="13">
    <location>
        <begin position="31"/>
        <end position="349"/>
    </location>
</feature>
<evidence type="ECO:0000256" key="3">
    <source>
        <dbReference type="ARBA" id="ARBA00006702"/>
    </source>
</evidence>
<dbReference type="SMART" id="SM00332">
    <property type="entry name" value="PP2Cc"/>
    <property type="match status" value="1"/>
</dbReference>
<comment type="cofactor">
    <cofactor evidence="2">
        <name>Mg(2+)</name>
        <dbReference type="ChEBI" id="CHEBI:18420"/>
    </cofactor>
</comment>
<comment type="caution">
    <text evidence="14">The sequence shown here is derived from an EMBL/GenBank/DDBJ whole genome shotgun (WGS) entry which is preliminary data.</text>
</comment>
<protein>
    <recommendedName>
        <fullName evidence="4">protein-serine/threonine phosphatase</fullName>
        <ecNumber evidence="4">3.1.3.16</ecNumber>
    </recommendedName>
</protein>
<reference evidence="14" key="1">
    <citation type="submission" date="2022-08" db="EMBL/GenBank/DDBJ databases">
        <authorList>
            <person name="Gutierrez-Valencia J."/>
        </authorList>
    </citation>
    <scope>NUCLEOTIDE SEQUENCE</scope>
</reference>
<dbReference type="InterPro" id="IPR015655">
    <property type="entry name" value="PP2C"/>
</dbReference>
<comment type="catalytic activity">
    <reaction evidence="11">
        <text>O-phospho-L-threonyl-[protein] + H2O = L-threonyl-[protein] + phosphate</text>
        <dbReference type="Rhea" id="RHEA:47004"/>
        <dbReference type="Rhea" id="RHEA-COMP:11060"/>
        <dbReference type="Rhea" id="RHEA-COMP:11605"/>
        <dbReference type="ChEBI" id="CHEBI:15377"/>
        <dbReference type="ChEBI" id="CHEBI:30013"/>
        <dbReference type="ChEBI" id="CHEBI:43474"/>
        <dbReference type="ChEBI" id="CHEBI:61977"/>
        <dbReference type="EC" id="3.1.3.16"/>
    </reaction>
</comment>
<dbReference type="EMBL" id="CAMGYJ010000009">
    <property type="protein sequence ID" value="CAI0471640.1"/>
    <property type="molecule type" value="Genomic_DNA"/>
</dbReference>
<dbReference type="GO" id="GO:0004722">
    <property type="term" value="F:protein serine/threonine phosphatase activity"/>
    <property type="evidence" value="ECO:0007669"/>
    <property type="project" value="UniProtKB-EC"/>
</dbReference>
<evidence type="ECO:0000256" key="1">
    <source>
        <dbReference type="ARBA" id="ARBA00001936"/>
    </source>
</evidence>
<evidence type="ECO:0000256" key="11">
    <source>
        <dbReference type="ARBA" id="ARBA00048336"/>
    </source>
</evidence>
<evidence type="ECO:0000256" key="5">
    <source>
        <dbReference type="ARBA" id="ARBA00022723"/>
    </source>
</evidence>
<dbReference type="PROSITE" id="PS51746">
    <property type="entry name" value="PPM_2"/>
    <property type="match status" value="1"/>
</dbReference>
<dbReference type="GO" id="GO:0046872">
    <property type="term" value="F:metal ion binding"/>
    <property type="evidence" value="ECO:0007669"/>
    <property type="project" value="UniProtKB-KW"/>
</dbReference>
<keyword evidence="6 12" id="KW-0378">Hydrolase</keyword>
<evidence type="ECO:0000256" key="6">
    <source>
        <dbReference type="ARBA" id="ARBA00022801"/>
    </source>
</evidence>
<dbReference type="CDD" id="cd00143">
    <property type="entry name" value="PP2Cc"/>
    <property type="match status" value="1"/>
</dbReference>
<dbReference type="Pfam" id="PF00481">
    <property type="entry name" value="PP2C"/>
    <property type="match status" value="1"/>
</dbReference>
<dbReference type="FunFam" id="3.60.40.10:FF:000008">
    <property type="entry name" value="Phosphatase 2C family protein"/>
    <property type="match status" value="1"/>
</dbReference>